<evidence type="ECO:0000313" key="1">
    <source>
        <dbReference type="EMBL" id="SFQ42444.1"/>
    </source>
</evidence>
<dbReference type="RefSeq" id="WP_074891860.1">
    <property type="nucleotide sequence ID" value="NZ_FOXO01000044.1"/>
</dbReference>
<proteinExistence type="predicted"/>
<sequence>MRDYMVCWRGDLDNGFQEDFFVAGSNPIYTYNLVRADNMYDAVDIFLENTLDYAYNDEPVFLDDVKEQAIEEFVYLICDEDEPNHIIPKRFSTVAKDIFNKYVEECEKRVGRDEAVTDKVDFECRTAVINSLDSKKLLDSFSEREIRDLYKSKHEYSISVVELTPLSSGIETQEDDEELVIDSLWKNNE</sequence>
<dbReference type="EMBL" id="FOXO01000044">
    <property type="protein sequence ID" value="SFQ42444.1"/>
    <property type="molecule type" value="Genomic_DNA"/>
</dbReference>
<name>A0A1I5YDY5_9FIRM</name>
<keyword evidence="2" id="KW-1185">Reference proteome</keyword>
<gene>
    <name evidence="1" type="ORF">SAMN04487928_14431</name>
</gene>
<dbReference type="AlphaFoldDB" id="A0A1I5YDY5"/>
<organism evidence="1 2">
    <name type="scientific">Butyrivibrio proteoclasticus</name>
    <dbReference type="NCBI Taxonomy" id="43305"/>
    <lineage>
        <taxon>Bacteria</taxon>
        <taxon>Bacillati</taxon>
        <taxon>Bacillota</taxon>
        <taxon>Clostridia</taxon>
        <taxon>Lachnospirales</taxon>
        <taxon>Lachnospiraceae</taxon>
        <taxon>Butyrivibrio</taxon>
    </lineage>
</organism>
<evidence type="ECO:0000313" key="2">
    <source>
        <dbReference type="Proteomes" id="UP000182624"/>
    </source>
</evidence>
<reference evidence="2" key="1">
    <citation type="submission" date="2016-10" db="EMBL/GenBank/DDBJ databases">
        <authorList>
            <person name="Varghese N."/>
            <person name="Submissions S."/>
        </authorList>
    </citation>
    <scope>NUCLEOTIDE SEQUENCE [LARGE SCALE GENOMIC DNA]</scope>
    <source>
        <strain evidence="2">P18</strain>
    </source>
</reference>
<accession>A0A1I5YDY5</accession>
<dbReference type="Proteomes" id="UP000182624">
    <property type="component" value="Unassembled WGS sequence"/>
</dbReference>
<protein>
    <submittedName>
        <fullName evidence="1">Uncharacterized protein</fullName>
    </submittedName>
</protein>